<dbReference type="OrthoDB" id="6065105at2759"/>
<keyword evidence="1" id="KW-0805">Transcription regulation</keyword>
<keyword evidence="3" id="KW-0804">Transcription</keyword>
<dbReference type="Gene3D" id="1.20.5.170">
    <property type="match status" value="1"/>
</dbReference>
<evidence type="ECO:0000313" key="9">
    <source>
        <dbReference type="RefSeq" id="XP_022334227.1"/>
    </source>
</evidence>
<dbReference type="PANTHER" id="PTHR23351">
    <property type="entry name" value="FOS TRANSCRIPTION FACTOR-RELATED"/>
    <property type="match status" value="1"/>
</dbReference>
<dbReference type="GO" id="GO:0003677">
    <property type="term" value="F:DNA binding"/>
    <property type="evidence" value="ECO:0007669"/>
    <property type="project" value="UniProtKB-KW"/>
</dbReference>
<feature type="domain" description="BZIP" evidence="5">
    <location>
        <begin position="66"/>
        <end position="129"/>
    </location>
</feature>
<dbReference type="PANTHER" id="PTHR23351:SF24">
    <property type="entry name" value="ACTIVATING TRANSCRIPTION FACTOR 3-RELATED"/>
    <property type="match status" value="1"/>
</dbReference>
<dbReference type="SMART" id="SM00338">
    <property type="entry name" value="BRLZ"/>
    <property type="match status" value="1"/>
</dbReference>
<keyword evidence="2" id="KW-0238">DNA-binding</keyword>
<dbReference type="PROSITE" id="PS50217">
    <property type="entry name" value="BZIP"/>
    <property type="match status" value="1"/>
</dbReference>
<sequence length="154" mass="17905">MQDVNVNLDSEVLRAGEEAQASGRLTPLIKIELWSKIQARRLSEGKEEMTVQFSPPQSTPLTEEEEEKSKNRKEKNKEAAQRCRERKKEKTKENEKELMSLLNRNQDLRQQVEELEEEILYYKAMLSVQETPASPDQQVPGLWTGEEDLLESFL</sequence>
<proteinExistence type="predicted"/>
<evidence type="ECO:0000256" key="1">
    <source>
        <dbReference type="ARBA" id="ARBA00023015"/>
    </source>
</evidence>
<name>A0A8B8E1W5_CRAVI</name>
<evidence type="ECO:0000313" key="6">
    <source>
        <dbReference type="Proteomes" id="UP000694844"/>
    </source>
</evidence>
<feature type="region of interest" description="Disordered" evidence="4">
    <location>
        <begin position="44"/>
        <end position="97"/>
    </location>
</feature>
<dbReference type="GO" id="GO:0003700">
    <property type="term" value="F:DNA-binding transcription factor activity"/>
    <property type="evidence" value="ECO:0007669"/>
    <property type="project" value="InterPro"/>
</dbReference>
<dbReference type="GO" id="GO:0006357">
    <property type="term" value="P:regulation of transcription by RNA polymerase II"/>
    <property type="evidence" value="ECO:0007669"/>
    <property type="project" value="InterPro"/>
</dbReference>
<dbReference type="RefSeq" id="XP_022334219.1">
    <property type="nucleotide sequence ID" value="XM_022478511.1"/>
</dbReference>
<keyword evidence="6" id="KW-1185">Reference proteome</keyword>
<dbReference type="RefSeq" id="XP_022334227.1">
    <property type="nucleotide sequence ID" value="XM_022478519.1"/>
</dbReference>
<dbReference type="InterPro" id="IPR000837">
    <property type="entry name" value="AP-1"/>
</dbReference>
<evidence type="ECO:0000259" key="5">
    <source>
        <dbReference type="PROSITE" id="PS50217"/>
    </source>
</evidence>
<evidence type="ECO:0000256" key="4">
    <source>
        <dbReference type="SAM" id="MobiDB-lite"/>
    </source>
</evidence>
<evidence type="ECO:0000313" key="7">
    <source>
        <dbReference type="RefSeq" id="XP_022334219.1"/>
    </source>
</evidence>
<dbReference type="RefSeq" id="XP_022334228.1">
    <property type="nucleotide sequence ID" value="XM_022478520.1"/>
</dbReference>
<dbReference type="SUPFAM" id="SSF57959">
    <property type="entry name" value="Leucine zipper domain"/>
    <property type="match status" value="1"/>
</dbReference>
<feature type="compositionally biased region" description="Basic and acidic residues" evidence="4">
    <location>
        <begin position="75"/>
        <end position="97"/>
    </location>
</feature>
<reference evidence="7 8" key="1">
    <citation type="submission" date="2025-04" db="UniProtKB">
        <authorList>
            <consortium name="RefSeq"/>
        </authorList>
    </citation>
    <scope>IDENTIFICATION</scope>
    <source>
        <tissue evidence="7 8">Whole sample</tissue>
    </source>
</reference>
<gene>
    <name evidence="7 8" type="primary">LOC111131133</name>
    <name evidence="9 10" type="synonym">LOC111131138</name>
</gene>
<evidence type="ECO:0000256" key="3">
    <source>
        <dbReference type="ARBA" id="ARBA00023163"/>
    </source>
</evidence>
<evidence type="ECO:0000313" key="8">
    <source>
        <dbReference type="RefSeq" id="XP_022334220.1"/>
    </source>
</evidence>
<evidence type="ECO:0000256" key="2">
    <source>
        <dbReference type="ARBA" id="ARBA00023125"/>
    </source>
</evidence>
<dbReference type="Proteomes" id="UP000694844">
    <property type="component" value="Chromosome 4"/>
</dbReference>
<dbReference type="KEGG" id="cvn:111131138"/>
<feature type="compositionally biased region" description="Polar residues" evidence="4">
    <location>
        <begin position="51"/>
        <end position="61"/>
    </location>
</feature>
<dbReference type="GeneID" id="111131133"/>
<protein>
    <submittedName>
        <fullName evidence="7 8">Cyclic AMP-dependent transcription factor ATF-3-like</fullName>
    </submittedName>
</protein>
<dbReference type="RefSeq" id="XP_022334220.1">
    <property type="nucleotide sequence ID" value="XM_022478512.1"/>
</dbReference>
<dbReference type="PROSITE" id="PS00036">
    <property type="entry name" value="BZIP_BASIC"/>
    <property type="match status" value="1"/>
</dbReference>
<organism evidence="6 8">
    <name type="scientific">Crassostrea virginica</name>
    <name type="common">Eastern oyster</name>
    <dbReference type="NCBI Taxonomy" id="6565"/>
    <lineage>
        <taxon>Eukaryota</taxon>
        <taxon>Metazoa</taxon>
        <taxon>Spiralia</taxon>
        <taxon>Lophotrochozoa</taxon>
        <taxon>Mollusca</taxon>
        <taxon>Bivalvia</taxon>
        <taxon>Autobranchia</taxon>
        <taxon>Pteriomorphia</taxon>
        <taxon>Ostreida</taxon>
        <taxon>Ostreoidea</taxon>
        <taxon>Ostreidae</taxon>
        <taxon>Crassostrea</taxon>
    </lineage>
</organism>
<dbReference type="InterPro" id="IPR046347">
    <property type="entry name" value="bZIP_sf"/>
</dbReference>
<dbReference type="KEGG" id="cvn:111131133"/>
<dbReference type="InterPro" id="IPR004827">
    <property type="entry name" value="bZIP"/>
</dbReference>
<accession>A0A8B8E1W5</accession>
<evidence type="ECO:0000313" key="10">
    <source>
        <dbReference type="RefSeq" id="XP_022334228.1"/>
    </source>
</evidence>
<dbReference type="AlphaFoldDB" id="A0A8B8E1W5"/>
<dbReference type="PRINTS" id="PR00042">
    <property type="entry name" value="LEUZIPPRFOS"/>
</dbReference>
<dbReference type="Pfam" id="PF07716">
    <property type="entry name" value="bZIP_2"/>
    <property type="match status" value="1"/>
</dbReference>